<gene>
    <name evidence="2" type="ORF">GGD53_005271</name>
</gene>
<dbReference type="Pfam" id="PF04993">
    <property type="entry name" value="TfoX_N"/>
    <property type="match status" value="1"/>
</dbReference>
<sequence length="106" mass="11768">MDNAGIEEMFQGLGPVTVKRMFGGKGIYHLGRIVAVEVRDEMLLKADETSAPEFAAAGATQWAYEGKKGKPVKMPYWSIPEEAYDDPDLMAKWVRLAYEAALRAES</sequence>
<evidence type="ECO:0000259" key="1">
    <source>
        <dbReference type="Pfam" id="PF04993"/>
    </source>
</evidence>
<dbReference type="PANTHER" id="PTHR36121">
    <property type="entry name" value="PROTEIN SXY"/>
    <property type="match status" value="1"/>
</dbReference>
<evidence type="ECO:0000313" key="3">
    <source>
        <dbReference type="Proteomes" id="UP000524492"/>
    </source>
</evidence>
<dbReference type="EMBL" id="JACIFV010000025">
    <property type="protein sequence ID" value="MBB4195084.1"/>
    <property type="molecule type" value="Genomic_DNA"/>
</dbReference>
<dbReference type="RefSeq" id="WP_184459568.1">
    <property type="nucleotide sequence ID" value="NZ_JACIFV010000025.1"/>
</dbReference>
<dbReference type="SUPFAM" id="SSF159894">
    <property type="entry name" value="YgaC/TfoX-N like"/>
    <property type="match status" value="1"/>
</dbReference>
<dbReference type="InterPro" id="IPR007076">
    <property type="entry name" value="TfoX_N"/>
</dbReference>
<dbReference type="Proteomes" id="UP000524492">
    <property type="component" value="Unassembled WGS sequence"/>
</dbReference>
<dbReference type="InterPro" id="IPR047525">
    <property type="entry name" value="TfoX-like"/>
</dbReference>
<name>A0A7W6QCN4_9HYPH</name>
<accession>A0A7W6QCN4</accession>
<dbReference type="AlphaFoldDB" id="A0A7W6QCN4"/>
<protein>
    <submittedName>
        <fullName evidence="2">DNA transformation protein</fullName>
    </submittedName>
</protein>
<proteinExistence type="predicted"/>
<organism evidence="2 3">
    <name type="scientific">Rhizobium aethiopicum</name>
    <dbReference type="NCBI Taxonomy" id="1138170"/>
    <lineage>
        <taxon>Bacteria</taxon>
        <taxon>Pseudomonadati</taxon>
        <taxon>Pseudomonadota</taxon>
        <taxon>Alphaproteobacteria</taxon>
        <taxon>Hyphomicrobiales</taxon>
        <taxon>Rhizobiaceae</taxon>
        <taxon>Rhizobium/Agrobacterium group</taxon>
        <taxon>Rhizobium</taxon>
    </lineage>
</organism>
<keyword evidence="3" id="KW-1185">Reference proteome</keyword>
<dbReference type="PANTHER" id="PTHR36121:SF1">
    <property type="entry name" value="PROTEIN SXY"/>
    <property type="match status" value="1"/>
</dbReference>
<feature type="domain" description="TfoX N-terminal" evidence="1">
    <location>
        <begin position="8"/>
        <end position="101"/>
    </location>
</feature>
<comment type="caution">
    <text evidence="2">The sequence shown here is derived from an EMBL/GenBank/DDBJ whole genome shotgun (WGS) entry which is preliminary data.</text>
</comment>
<reference evidence="2 3" key="1">
    <citation type="submission" date="2020-08" db="EMBL/GenBank/DDBJ databases">
        <title>Genomic Encyclopedia of Type Strains, Phase IV (KMG-V): Genome sequencing to study the core and pangenomes of soil and plant-associated prokaryotes.</title>
        <authorList>
            <person name="Whitman W."/>
        </authorList>
    </citation>
    <scope>NUCLEOTIDE SEQUENCE [LARGE SCALE GENOMIC DNA]</scope>
    <source>
        <strain evidence="2 3">SEMIA 4074</strain>
    </source>
</reference>
<evidence type="ECO:0000313" key="2">
    <source>
        <dbReference type="EMBL" id="MBB4195084.1"/>
    </source>
</evidence>
<dbReference type="Gene3D" id="3.30.1460.30">
    <property type="entry name" value="YgaC/TfoX-N like chaperone"/>
    <property type="match status" value="1"/>
</dbReference>